<comment type="caution">
    <text evidence="2">The sequence shown here is derived from an EMBL/GenBank/DDBJ whole genome shotgun (WGS) entry which is preliminary data.</text>
</comment>
<organism evidence="2 3">
    <name type="scientific">Solanum commersonii</name>
    <name type="common">Commerson's wild potato</name>
    <name type="synonym">Commerson's nightshade</name>
    <dbReference type="NCBI Taxonomy" id="4109"/>
    <lineage>
        <taxon>Eukaryota</taxon>
        <taxon>Viridiplantae</taxon>
        <taxon>Streptophyta</taxon>
        <taxon>Embryophyta</taxon>
        <taxon>Tracheophyta</taxon>
        <taxon>Spermatophyta</taxon>
        <taxon>Magnoliopsida</taxon>
        <taxon>eudicotyledons</taxon>
        <taxon>Gunneridae</taxon>
        <taxon>Pentapetalae</taxon>
        <taxon>asterids</taxon>
        <taxon>lamiids</taxon>
        <taxon>Solanales</taxon>
        <taxon>Solanaceae</taxon>
        <taxon>Solanoideae</taxon>
        <taxon>Solaneae</taxon>
        <taxon>Solanum</taxon>
    </lineage>
</organism>
<keyword evidence="3" id="KW-1185">Reference proteome</keyword>
<proteinExistence type="predicted"/>
<sequence length="75" mass="8335">MGQRQLKERKSEDLRIAEPIRHIPTGPILAFCSSELSLEGKDQIGSEKEQLACHRAVSRSSTILPNDPKHKDAEG</sequence>
<dbReference type="Proteomes" id="UP000824120">
    <property type="component" value="Chromosome 2"/>
</dbReference>
<evidence type="ECO:0000313" key="3">
    <source>
        <dbReference type="Proteomes" id="UP000824120"/>
    </source>
</evidence>
<accession>A0A9J6A5I6</accession>
<protein>
    <submittedName>
        <fullName evidence="2">Uncharacterized protein</fullName>
    </submittedName>
</protein>
<feature type="region of interest" description="Disordered" evidence="1">
    <location>
        <begin position="56"/>
        <end position="75"/>
    </location>
</feature>
<reference evidence="2 3" key="1">
    <citation type="submission" date="2020-09" db="EMBL/GenBank/DDBJ databases">
        <title>De no assembly of potato wild relative species, Solanum commersonii.</title>
        <authorList>
            <person name="Cho K."/>
        </authorList>
    </citation>
    <scope>NUCLEOTIDE SEQUENCE [LARGE SCALE GENOMIC DNA]</scope>
    <source>
        <strain evidence="2">LZ3.2</strain>
        <tissue evidence="2">Leaf</tissue>
    </source>
</reference>
<gene>
    <name evidence="2" type="ORF">H5410_004858</name>
</gene>
<evidence type="ECO:0000256" key="1">
    <source>
        <dbReference type="SAM" id="MobiDB-lite"/>
    </source>
</evidence>
<evidence type="ECO:0000313" key="2">
    <source>
        <dbReference type="EMBL" id="KAG5619640.1"/>
    </source>
</evidence>
<dbReference type="AlphaFoldDB" id="A0A9J6A5I6"/>
<name>A0A9J6A5I6_SOLCO</name>
<dbReference type="EMBL" id="JACXVP010000002">
    <property type="protein sequence ID" value="KAG5619640.1"/>
    <property type="molecule type" value="Genomic_DNA"/>
</dbReference>